<comment type="caution">
    <text evidence="1">The sequence shown here is derived from an EMBL/GenBank/DDBJ whole genome shotgun (WGS) entry which is preliminary data.</text>
</comment>
<dbReference type="AlphaFoldDB" id="A0A6L2K4V8"/>
<sequence>MSIEASSDVNGASSTKKHDSKIRETLGIKIMSINVCGLGAEYKHNWLRDSFKSQNLDLVVALDRIILDHNLLLLSVGPSDFGPKPFKIFDTWMGLNDFYSALASSWGTGSYKGVCDIVLKNKIKKLRADIKDWSHKKHVDQSRNKKEICDRIKDWDEKAENGL</sequence>
<dbReference type="GO" id="GO:0003964">
    <property type="term" value="F:RNA-directed DNA polymerase activity"/>
    <property type="evidence" value="ECO:0007669"/>
    <property type="project" value="UniProtKB-KW"/>
</dbReference>
<keyword evidence="1" id="KW-0695">RNA-directed DNA polymerase</keyword>
<accession>A0A6L2K4V8</accession>
<name>A0A6L2K4V8_TANCI</name>
<dbReference type="EMBL" id="BKCJ010001837">
    <property type="protein sequence ID" value="GEU44373.1"/>
    <property type="molecule type" value="Genomic_DNA"/>
</dbReference>
<evidence type="ECO:0000313" key="1">
    <source>
        <dbReference type="EMBL" id="GEU44373.1"/>
    </source>
</evidence>
<keyword evidence="1" id="KW-0808">Transferase</keyword>
<protein>
    <submittedName>
        <fullName evidence="1">RNA-directed DNA polymerase, eukaryota</fullName>
    </submittedName>
</protein>
<proteinExistence type="predicted"/>
<organism evidence="1">
    <name type="scientific">Tanacetum cinerariifolium</name>
    <name type="common">Dalmatian daisy</name>
    <name type="synonym">Chrysanthemum cinerariifolium</name>
    <dbReference type="NCBI Taxonomy" id="118510"/>
    <lineage>
        <taxon>Eukaryota</taxon>
        <taxon>Viridiplantae</taxon>
        <taxon>Streptophyta</taxon>
        <taxon>Embryophyta</taxon>
        <taxon>Tracheophyta</taxon>
        <taxon>Spermatophyta</taxon>
        <taxon>Magnoliopsida</taxon>
        <taxon>eudicotyledons</taxon>
        <taxon>Gunneridae</taxon>
        <taxon>Pentapetalae</taxon>
        <taxon>asterids</taxon>
        <taxon>campanulids</taxon>
        <taxon>Asterales</taxon>
        <taxon>Asteraceae</taxon>
        <taxon>Asteroideae</taxon>
        <taxon>Anthemideae</taxon>
        <taxon>Anthemidinae</taxon>
        <taxon>Tanacetum</taxon>
    </lineage>
</organism>
<reference evidence="1" key="1">
    <citation type="journal article" date="2019" name="Sci. Rep.">
        <title>Draft genome of Tanacetum cinerariifolium, the natural source of mosquito coil.</title>
        <authorList>
            <person name="Yamashiro T."/>
            <person name="Shiraishi A."/>
            <person name="Satake H."/>
            <person name="Nakayama K."/>
        </authorList>
    </citation>
    <scope>NUCLEOTIDE SEQUENCE</scope>
</reference>
<keyword evidence="1" id="KW-0548">Nucleotidyltransferase</keyword>
<gene>
    <name evidence="1" type="ORF">Tci_016351</name>
</gene>